<accession>A0A0C9Z1V4</accession>
<reference evidence="1 2" key="1">
    <citation type="submission" date="2014-04" db="EMBL/GenBank/DDBJ databases">
        <authorList>
            <consortium name="DOE Joint Genome Institute"/>
            <person name="Kuo A."/>
            <person name="Kohler A."/>
            <person name="Costa M.D."/>
            <person name="Nagy L.G."/>
            <person name="Floudas D."/>
            <person name="Copeland A."/>
            <person name="Barry K.W."/>
            <person name="Cichocki N."/>
            <person name="Veneault-Fourrey C."/>
            <person name="LaButti K."/>
            <person name="Lindquist E.A."/>
            <person name="Lipzen A."/>
            <person name="Lundell T."/>
            <person name="Morin E."/>
            <person name="Murat C."/>
            <person name="Sun H."/>
            <person name="Tunlid A."/>
            <person name="Henrissat B."/>
            <person name="Grigoriev I.V."/>
            <person name="Hibbett D.S."/>
            <person name="Martin F."/>
            <person name="Nordberg H.P."/>
            <person name="Cantor M.N."/>
            <person name="Hua S.X."/>
        </authorList>
    </citation>
    <scope>NUCLEOTIDE SEQUENCE [LARGE SCALE GENOMIC DNA]</scope>
    <source>
        <strain evidence="1 2">441</strain>
    </source>
</reference>
<dbReference type="HOGENOM" id="CLU_069664_1_1_1"/>
<protein>
    <submittedName>
        <fullName evidence="1">Uncharacterized protein</fullName>
    </submittedName>
</protein>
<sequence>FWRQQDYEEWLDTPEALISSNGNYGSLPADTLKAICKAVHAGWTELVNCNMAPKTWGEASASTCQTFHRILECDFPLFKLAENGWKLEYLCTKTYSAWSKHDLDDNSCWKKVIKDGDGADSHSDLMKKCKIPSMLAFVSSKPTN</sequence>
<reference evidence="2" key="2">
    <citation type="submission" date="2015-01" db="EMBL/GenBank/DDBJ databases">
        <title>Evolutionary Origins and Diversification of the Mycorrhizal Mutualists.</title>
        <authorList>
            <consortium name="DOE Joint Genome Institute"/>
            <consortium name="Mycorrhizal Genomics Consortium"/>
            <person name="Kohler A."/>
            <person name="Kuo A."/>
            <person name="Nagy L.G."/>
            <person name="Floudas D."/>
            <person name="Copeland A."/>
            <person name="Barry K.W."/>
            <person name="Cichocki N."/>
            <person name="Veneault-Fourrey C."/>
            <person name="LaButti K."/>
            <person name="Lindquist E.A."/>
            <person name="Lipzen A."/>
            <person name="Lundell T."/>
            <person name="Morin E."/>
            <person name="Murat C."/>
            <person name="Riley R."/>
            <person name="Ohm R."/>
            <person name="Sun H."/>
            <person name="Tunlid A."/>
            <person name="Henrissat B."/>
            <person name="Grigoriev I.V."/>
            <person name="Hibbett D.S."/>
            <person name="Martin F."/>
        </authorList>
    </citation>
    <scope>NUCLEOTIDE SEQUENCE [LARGE SCALE GENOMIC DNA]</scope>
    <source>
        <strain evidence="2">441</strain>
    </source>
</reference>
<name>A0A0C9Z1V4_9AGAM</name>
<dbReference type="AlphaFoldDB" id="A0A0C9Z1V4"/>
<evidence type="ECO:0000313" key="1">
    <source>
        <dbReference type="EMBL" id="KIK22986.1"/>
    </source>
</evidence>
<gene>
    <name evidence="1" type="ORF">PISMIDRAFT_101402</name>
</gene>
<organism evidence="1 2">
    <name type="scientific">Pisolithus microcarpus 441</name>
    <dbReference type="NCBI Taxonomy" id="765257"/>
    <lineage>
        <taxon>Eukaryota</taxon>
        <taxon>Fungi</taxon>
        <taxon>Dikarya</taxon>
        <taxon>Basidiomycota</taxon>
        <taxon>Agaricomycotina</taxon>
        <taxon>Agaricomycetes</taxon>
        <taxon>Agaricomycetidae</taxon>
        <taxon>Boletales</taxon>
        <taxon>Sclerodermatineae</taxon>
        <taxon>Pisolithaceae</taxon>
        <taxon>Pisolithus</taxon>
    </lineage>
</organism>
<evidence type="ECO:0000313" key="2">
    <source>
        <dbReference type="Proteomes" id="UP000054018"/>
    </source>
</evidence>
<feature type="non-terminal residue" evidence="1">
    <location>
        <position position="1"/>
    </location>
</feature>
<proteinExistence type="predicted"/>
<dbReference type="STRING" id="765257.A0A0C9Z1V4"/>
<dbReference type="OrthoDB" id="3235325at2759"/>
<dbReference type="Proteomes" id="UP000054018">
    <property type="component" value="Unassembled WGS sequence"/>
</dbReference>
<dbReference type="EMBL" id="KN833732">
    <property type="protein sequence ID" value="KIK22986.1"/>
    <property type="molecule type" value="Genomic_DNA"/>
</dbReference>
<keyword evidence="2" id="KW-1185">Reference proteome</keyword>